<dbReference type="VEuPathDB" id="FungiDB:M747DRAFT_304818"/>
<dbReference type="AlphaFoldDB" id="A0A370C0B6"/>
<sequence>MYSTVALSVPNYAVGLSGFDSGSPKSTKLFTLPLQKSKMPGIPWRSGAGYDHRELKVNGTDLVGEVKKTLYSIAGDQSLYAITDIHSDGYYWSLVSSLKNDTAGEDKVTVSYTTELKVTEGTEKELNANLGLEFKGLSVGIGASTKTFSQTETTDSKTYAEEITVPAGTTAYLYQKVYRFRTWMWFINDAWAELSRVGGYNNYSPTHVDGYVEIHAMEWFSSPTELDGSGTTTVDAITNQVEYKWTRQFNNTTEKCREYLESHGATIPSS</sequence>
<protein>
    <submittedName>
        <fullName evidence="1">Uncharacterized protein</fullName>
    </submittedName>
</protein>
<accession>A0A370C0B6</accession>
<dbReference type="Proteomes" id="UP000253845">
    <property type="component" value="Unassembled WGS sequence"/>
</dbReference>
<evidence type="ECO:0000313" key="2">
    <source>
        <dbReference type="Proteomes" id="UP000253845"/>
    </source>
</evidence>
<reference evidence="1 2" key="1">
    <citation type="submission" date="2018-07" db="EMBL/GenBank/DDBJ databases">
        <title>Section-level genome sequencing of Aspergillus section Nigri to investigate inter- and intra-species variation.</title>
        <authorList>
            <consortium name="DOE Joint Genome Institute"/>
            <person name="Vesth T.C."/>
            <person name="Nybo J.L."/>
            <person name="Theobald S."/>
            <person name="Frisvad J.C."/>
            <person name="Larsen T.O."/>
            <person name="Nielsen K.F."/>
            <person name="Hoof J.B."/>
            <person name="Brandl J."/>
            <person name="Salamov A."/>
            <person name="Riley R."/>
            <person name="Gladden J.M."/>
            <person name="Phatale P."/>
            <person name="Nielsen M.T."/>
            <person name="Lyhne E.K."/>
            <person name="Kogle M.E."/>
            <person name="Strasser K."/>
            <person name="McDonnell E."/>
            <person name="Barry K."/>
            <person name="Clum A."/>
            <person name="Chen C."/>
            <person name="Nolan M."/>
            <person name="Sandor L."/>
            <person name="Kuo A."/>
            <person name="Lipzen A."/>
            <person name="Hainaut M."/>
            <person name="Drula E."/>
            <person name="Tsang A."/>
            <person name="Magnuson J.K."/>
            <person name="Henrissat B."/>
            <person name="Wiebenga A."/>
            <person name="Simmons B.A."/>
            <person name="Makela M.R."/>
            <person name="De vries R.P."/>
            <person name="Grigoriev I.V."/>
            <person name="Mortensen U.H."/>
            <person name="Baker S.E."/>
            <person name="Andersen M.R."/>
        </authorList>
    </citation>
    <scope>NUCLEOTIDE SEQUENCE [LARGE SCALE GENOMIC DNA]</scope>
    <source>
        <strain evidence="1 2">ATCC 13496</strain>
    </source>
</reference>
<evidence type="ECO:0000313" key="1">
    <source>
        <dbReference type="EMBL" id="RDH21404.1"/>
    </source>
</evidence>
<dbReference type="EMBL" id="KZ851911">
    <property type="protein sequence ID" value="RDH21404.1"/>
    <property type="molecule type" value="Genomic_DNA"/>
</dbReference>
<name>A0A370C0B6_ASPNG</name>
<organism evidence="1 2">
    <name type="scientific">Aspergillus niger ATCC 13496</name>
    <dbReference type="NCBI Taxonomy" id="1353008"/>
    <lineage>
        <taxon>Eukaryota</taxon>
        <taxon>Fungi</taxon>
        <taxon>Dikarya</taxon>
        <taxon>Ascomycota</taxon>
        <taxon>Pezizomycotina</taxon>
        <taxon>Eurotiomycetes</taxon>
        <taxon>Eurotiomycetidae</taxon>
        <taxon>Eurotiales</taxon>
        <taxon>Aspergillaceae</taxon>
        <taxon>Aspergillus</taxon>
        <taxon>Aspergillus subgen. Circumdati</taxon>
    </lineage>
</organism>
<proteinExistence type="predicted"/>
<gene>
    <name evidence="1" type="ORF">M747DRAFT_304818</name>
</gene>